<sequence length="46" mass="5233">MFPDLSPLIRHINGQIAHAFQAHSQGQLDKQLAEEYELIVAGYRLL</sequence>
<dbReference type="RefSeq" id="WP_181713193.1">
    <property type="nucleotide sequence ID" value="NZ_MK347234.1"/>
</dbReference>
<organism evidence="1">
    <name type="scientific">Klebsiella pneumoniae</name>
    <dbReference type="NCBI Taxonomy" id="573"/>
    <lineage>
        <taxon>Bacteria</taxon>
        <taxon>Pseudomonadati</taxon>
        <taxon>Pseudomonadota</taxon>
        <taxon>Gammaproteobacteria</taxon>
        <taxon>Enterobacterales</taxon>
        <taxon>Enterobacteriaceae</taxon>
        <taxon>Klebsiella/Raoultella group</taxon>
        <taxon>Klebsiella</taxon>
        <taxon>Klebsiella pneumoniae complex</taxon>
    </lineage>
</organism>
<proteinExistence type="predicted"/>
<dbReference type="EMBL" id="MH263654">
    <property type="protein sequence ID" value="AWM64152.1"/>
    <property type="molecule type" value="Genomic_DNA"/>
</dbReference>
<accession>A0A2U8T1N2</accession>
<name>A0A2U8T1N2_KLEPN</name>
<keyword evidence="1" id="KW-0614">Plasmid</keyword>
<reference evidence="1" key="1">
    <citation type="submission" date="2018-04" db="EMBL/GenBank/DDBJ databases">
        <title>Outbreak of blaKPC-2 Positive Klebsiella pneumoniae ST11 in a neonate Unit in China.</title>
        <authorList>
            <person name="Dong D."/>
            <person name="Jia N."/>
            <person name="Zhang H."/>
            <person name="Zhao H."/>
            <person name="Liu Z."/>
            <person name="Zhu Y."/>
        </authorList>
    </citation>
    <scope>NUCLEOTIDE SEQUENCE</scope>
    <source>
        <strain evidence="1">QL24</strain>
        <plasmid evidence="1">pKPN-QL24</plasmid>
    </source>
</reference>
<dbReference type="AlphaFoldDB" id="A0A2U8T1N2"/>
<geneLocation type="plasmid" evidence="1">
    <name>pKPN-QL24</name>
</geneLocation>
<evidence type="ECO:0000313" key="1">
    <source>
        <dbReference type="EMBL" id="AWM64152.1"/>
    </source>
</evidence>
<protein>
    <submittedName>
        <fullName evidence="1">Uncharacterized protein</fullName>
    </submittedName>
</protein>